<evidence type="ECO:0000313" key="3">
    <source>
        <dbReference type="Proteomes" id="UP000053593"/>
    </source>
</evidence>
<dbReference type="HOGENOM" id="CLU_863441_0_0_1"/>
<evidence type="ECO:0000313" key="2">
    <source>
        <dbReference type="EMBL" id="KIK56229.1"/>
    </source>
</evidence>
<dbReference type="AlphaFoldDB" id="A0A0D0C1L9"/>
<accession>A0A0D0C1L9</accession>
<keyword evidence="3" id="KW-1185">Reference proteome</keyword>
<feature type="region of interest" description="Disordered" evidence="1">
    <location>
        <begin position="219"/>
        <end position="322"/>
    </location>
</feature>
<dbReference type="Proteomes" id="UP000053593">
    <property type="component" value="Unassembled WGS sequence"/>
</dbReference>
<organism evidence="2 3">
    <name type="scientific">Collybiopsis luxurians FD-317 M1</name>
    <dbReference type="NCBI Taxonomy" id="944289"/>
    <lineage>
        <taxon>Eukaryota</taxon>
        <taxon>Fungi</taxon>
        <taxon>Dikarya</taxon>
        <taxon>Basidiomycota</taxon>
        <taxon>Agaricomycotina</taxon>
        <taxon>Agaricomycetes</taxon>
        <taxon>Agaricomycetidae</taxon>
        <taxon>Agaricales</taxon>
        <taxon>Marasmiineae</taxon>
        <taxon>Omphalotaceae</taxon>
        <taxon>Collybiopsis</taxon>
        <taxon>Collybiopsis luxurians</taxon>
    </lineage>
</organism>
<reference evidence="2 3" key="1">
    <citation type="submission" date="2014-04" db="EMBL/GenBank/DDBJ databases">
        <title>Evolutionary Origins and Diversification of the Mycorrhizal Mutualists.</title>
        <authorList>
            <consortium name="DOE Joint Genome Institute"/>
            <consortium name="Mycorrhizal Genomics Consortium"/>
            <person name="Kohler A."/>
            <person name="Kuo A."/>
            <person name="Nagy L.G."/>
            <person name="Floudas D."/>
            <person name="Copeland A."/>
            <person name="Barry K.W."/>
            <person name="Cichocki N."/>
            <person name="Veneault-Fourrey C."/>
            <person name="LaButti K."/>
            <person name="Lindquist E.A."/>
            <person name="Lipzen A."/>
            <person name="Lundell T."/>
            <person name="Morin E."/>
            <person name="Murat C."/>
            <person name="Riley R."/>
            <person name="Ohm R."/>
            <person name="Sun H."/>
            <person name="Tunlid A."/>
            <person name="Henrissat B."/>
            <person name="Grigoriev I.V."/>
            <person name="Hibbett D.S."/>
            <person name="Martin F."/>
        </authorList>
    </citation>
    <scope>NUCLEOTIDE SEQUENCE [LARGE SCALE GENOMIC DNA]</scope>
    <source>
        <strain evidence="2 3">FD-317 M1</strain>
    </source>
</reference>
<protein>
    <submittedName>
        <fullName evidence="2">Uncharacterized protein</fullName>
    </submittedName>
</protein>
<name>A0A0D0C1L9_9AGAR</name>
<gene>
    <name evidence="2" type="ORF">GYMLUDRAFT_247983</name>
</gene>
<dbReference type="EMBL" id="KN834799">
    <property type="protein sequence ID" value="KIK56229.1"/>
    <property type="molecule type" value="Genomic_DNA"/>
</dbReference>
<proteinExistence type="predicted"/>
<evidence type="ECO:0000256" key="1">
    <source>
        <dbReference type="SAM" id="MobiDB-lite"/>
    </source>
</evidence>
<feature type="compositionally biased region" description="Low complexity" evidence="1">
    <location>
        <begin position="223"/>
        <end position="239"/>
    </location>
</feature>
<sequence>MQQPAFHHQYPIPFAAPHTQAQLLLTNQAQLHRAQTSGIPGYAPQYAVPYTVPLGVTTSFSPMPYYPLMSRPSQIGLSDPSSAIHANSAQIINEPFQVPGSSHPFYSQTPAANVTMQGDQITNDDSLDWPNGDQHRELQKGDPHERTFKQSKWVWVSVGSAAFKGSTDGSLYAWAPGQNDNVFTLARRDQIASFTPPTKSVPIPLPDAPIKIKSMKMDVDQELSPSPSHPYSLHLSPTHTTKYHGPGLAPGKHLLEKDSDGSWDNPEFISNLKNKRRKTDQGNDNFEEMLEAAGISNSQEPRGKHKNQSQGAERGKDKQRRK</sequence>